<dbReference type="PaxDb" id="7159-AAEL000072-PA"/>
<dbReference type="Proteomes" id="UP000682892">
    <property type="component" value="Chromosome 1"/>
</dbReference>
<dbReference type="EMBL" id="CH477186">
    <property type="protein sequence ID" value="EAT48908.1"/>
    <property type="molecule type" value="Genomic_DNA"/>
</dbReference>
<feature type="active site" description="Proton donor/acceptor" evidence="2">
    <location>
        <position position="104"/>
    </location>
</feature>
<comment type="similarity">
    <text evidence="1 2">Belongs to the peptidase M14 family.</text>
</comment>
<evidence type="ECO:0000259" key="4">
    <source>
        <dbReference type="PROSITE" id="PS52035"/>
    </source>
</evidence>
<dbReference type="AlphaFoldDB" id="Q0C7B8"/>
<evidence type="ECO:0000256" key="1">
    <source>
        <dbReference type="ARBA" id="ARBA00005988"/>
    </source>
</evidence>
<reference evidence="5" key="3">
    <citation type="submission" date="2012-09" db="EMBL/GenBank/DDBJ databases">
        <authorList>
            <consortium name="VectorBase"/>
        </authorList>
    </citation>
    <scope>NUCLEOTIDE SEQUENCE</scope>
    <source>
        <strain evidence="5">Liverpool</strain>
    </source>
</reference>
<dbReference type="InterPro" id="IPR000834">
    <property type="entry name" value="Peptidase_M14"/>
</dbReference>
<dbReference type="GO" id="GO:0006508">
    <property type="term" value="P:proteolysis"/>
    <property type="evidence" value="ECO:0007669"/>
    <property type="project" value="InterPro"/>
</dbReference>
<sequence>MVIDLAQSVMITLCIRFSTAGTGWLLFSGRHNRASRWIVAFRTLPINWKHQHEVAQAGANAILRATGQKYRCGSASSILNFAVGGSSIDYAHDIEKIPFALVMEIASKGFHPPKANISRICDETWIGIQAMVMQMAISPKVSFTRSKTTL</sequence>
<organism evidence="5 6">
    <name type="scientific">Aedes aegypti</name>
    <name type="common">Yellowfever mosquito</name>
    <name type="synonym">Culex aegypti</name>
    <dbReference type="NCBI Taxonomy" id="7159"/>
    <lineage>
        <taxon>Eukaryota</taxon>
        <taxon>Metazoa</taxon>
        <taxon>Ecdysozoa</taxon>
        <taxon>Arthropoda</taxon>
        <taxon>Hexapoda</taxon>
        <taxon>Insecta</taxon>
        <taxon>Pterygota</taxon>
        <taxon>Neoptera</taxon>
        <taxon>Endopterygota</taxon>
        <taxon>Diptera</taxon>
        <taxon>Nematocera</taxon>
        <taxon>Culicoidea</taxon>
        <taxon>Culicidae</taxon>
        <taxon>Culicinae</taxon>
        <taxon>Aedini</taxon>
        <taxon>Aedes</taxon>
        <taxon>Stegomyia</taxon>
    </lineage>
</organism>
<dbReference type="PhylomeDB" id="Q0C7B8"/>
<evidence type="ECO:0000256" key="2">
    <source>
        <dbReference type="PROSITE-ProRule" id="PRU01379"/>
    </source>
</evidence>
<dbReference type="GO" id="GO:0004181">
    <property type="term" value="F:metallocarboxypeptidase activity"/>
    <property type="evidence" value="ECO:0007669"/>
    <property type="project" value="InterPro"/>
</dbReference>
<dbReference type="Pfam" id="PF00246">
    <property type="entry name" value="Peptidase_M14"/>
    <property type="match status" value="1"/>
</dbReference>
<evidence type="ECO:0000256" key="3">
    <source>
        <dbReference type="SAM" id="Phobius"/>
    </source>
</evidence>
<keyword evidence="3" id="KW-1133">Transmembrane helix</keyword>
<protein>
    <submittedName>
        <fullName evidence="5">AAEL000072-PA</fullName>
    </submittedName>
</protein>
<dbReference type="Gene3D" id="3.40.630.10">
    <property type="entry name" value="Zn peptidases"/>
    <property type="match status" value="1"/>
</dbReference>
<dbReference type="VEuPathDB" id="VectorBase:AAEL001846"/>
<dbReference type="PROSITE" id="PS52035">
    <property type="entry name" value="PEPTIDASE_M14"/>
    <property type="match status" value="1"/>
</dbReference>
<keyword evidence="3" id="KW-0812">Transmembrane</keyword>
<feature type="transmembrane region" description="Helical" evidence="3">
    <location>
        <begin position="6"/>
        <end position="27"/>
    </location>
</feature>
<keyword evidence="3" id="KW-0472">Membrane</keyword>
<feature type="domain" description="Peptidase M14" evidence="4">
    <location>
        <begin position="1"/>
        <end position="135"/>
    </location>
</feature>
<proteinExistence type="inferred from homology"/>
<dbReference type="GO" id="GO:0008270">
    <property type="term" value="F:zinc ion binding"/>
    <property type="evidence" value="ECO:0007669"/>
    <property type="project" value="InterPro"/>
</dbReference>
<accession>Q0C7B8</accession>
<gene>
    <name evidence="5" type="ORF">AaeL_AAEL000072</name>
</gene>
<reference evidence="5" key="1">
    <citation type="submission" date="2005-10" db="EMBL/GenBank/DDBJ databases">
        <authorList>
            <person name="Loftus B.J."/>
            <person name="Nene V.M."/>
            <person name="Hannick L.I."/>
            <person name="Bidwell S."/>
            <person name="Haas B."/>
            <person name="Amedeo P."/>
            <person name="Orvis J."/>
            <person name="Wortman J.R."/>
            <person name="White O.R."/>
            <person name="Salzberg S."/>
            <person name="Shumway M."/>
            <person name="Koo H."/>
            <person name="Zhao Y."/>
            <person name="Holmes M."/>
            <person name="Miller J."/>
            <person name="Schatz M."/>
            <person name="Pop M."/>
            <person name="Pai G."/>
            <person name="Utterback T."/>
            <person name="Rogers Y.-H."/>
            <person name="Kravitz S."/>
            <person name="Fraser C.M."/>
        </authorList>
    </citation>
    <scope>NUCLEOTIDE SEQUENCE</scope>
    <source>
        <strain evidence="5">Liverpool</strain>
    </source>
</reference>
<dbReference type="SUPFAM" id="SSF53187">
    <property type="entry name" value="Zn-dependent exopeptidases"/>
    <property type="match status" value="1"/>
</dbReference>
<evidence type="ECO:0000313" key="6">
    <source>
        <dbReference type="Proteomes" id="UP000682892"/>
    </source>
</evidence>
<reference evidence="5" key="2">
    <citation type="journal article" date="2007" name="Science">
        <title>Genome sequence of Aedes aegypti, a major arbovirus vector.</title>
        <authorList>
            <person name="Nene V."/>
            <person name="Wortman J.R."/>
            <person name="Lawson D."/>
            <person name="Haas B."/>
            <person name="Kodira C."/>
            <person name="Tu Z.J."/>
            <person name="Loftus B."/>
            <person name="Xi Z."/>
            <person name="Megy K."/>
            <person name="Grabherr M."/>
            <person name="Ren Q."/>
            <person name="Zdobnov E.M."/>
            <person name="Lobo N.F."/>
            <person name="Campbell K.S."/>
            <person name="Brown S.E."/>
            <person name="Bonaldo M.F."/>
            <person name="Zhu J."/>
            <person name="Sinkins S.P."/>
            <person name="Hogenkamp D.G."/>
            <person name="Amedeo P."/>
            <person name="Arensburger P."/>
            <person name="Atkinson P.W."/>
            <person name="Bidwell S."/>
            <person name="Biedler J."/>
            <person name="Birney E."/>
            <person name="Bruggner R.V."/>
            <person name="Costas J."/>
            <person name="Coy M.R."/>
            <person name="Crabtree J."/>
            <person name="Crawford M."/>
            <person name="Debruyn B."/>
            <person name="Decaprio D."/>
            <person name="Eiglmeier K."/>
            <person name="Eisenstadt E."/>
            <person name="El-Dorry H."/>
            <person name="Gelbart W.M."/>
            <person name="Gomes S.L."/>
            <person name="Hammond M."/>
            <person name="Hannick L.I."/>
            <person name="Hogan J.R."/>
            <person name="Holmes M.H."/>
            <person name="Jaffe D."/>
            <person name="Johnston J.S."/>
            <person name="Kennedy R.C."/>
            <person name="Koo H."/>
            <person name="Kravitz S."/>
            <person name="Kriventseva E.V."/>
            <person name="Kulp D."/>
            <person name="Labutti K."/>
            <person name="Lee E."/>
            <person name="Li S."/>
            <person name="Lovin D.D."/>
            <person name="Mao C."/>
            <person name="Mauceli E."/>
            <person name="Menck C.F."/>
            <person name="Miller J.R."/>
            <person name="Montgomery P."/>
            <person name="Mori A."/>
            <person name="Nascimento A.L."/>
            <person name="Naveira H.F."/>
            <person name="Nusbaum C."/>
            <person name="O'leary S."/>
            <person name="Orvis J."/>
            <person name="Pertea M."/>
            <person name="Quesneville H."/>
            <person name="Reidenbach K.R."/>
            <person name="Rogers Y.H."/>
            <person name="Roth C.W."/>
            <person name="Schneider J.R."/>
            <person name="Schatz M."/>
            <person name="Shumway M."/>
            <person name="Stanke M."/>
            <person name="Stinson E.O."/>
            <person name="Tubio J.M."/>
            <person name="Vanzee J.P."/>
            <person name="Verjovski-Almeida S."/>
            <person name="Werner D."/>
            <person name="White O."/>
            <person name="Wyder S."/>
            <person name="Zeng Q."/>
            <person name="Zhao Q."/>
            <person name="Zhao Y."/>
            <person name="Hill C.A."/>
            <person name="Raikhel A.S."/>
            <person name="Soares M.B."/>
            <person name="Knudson D.L."/>
            <person name="Lee N.H."/>
            <person name="Galagan J."/>
            <person name="Salzberg S.L."/>
            <person name="Paulsen I.T."/>
            <person name="Dimopoulos G."/>
            <person name="Collins F.H."/>
            <person name="Birren B."/>
            <person name="Fraser-Liggett C.M."/>
            <person name="Severson D.W."/>
        </authorList>
    </citation>
    <scope>NUCLEOTIDE SEQUENCE [LARGE SCALE GENOMIC DNA]</scope>
    <source>
        <strain evidence="5">Liverpool</strain>
    </source>
</reference>
<dbReference type="eggNOG" id="KOG2650">
    <property type="taxonomic scope" value="Eukaryota"/>
</dbReference>
<name>Q0C7B8_AEDAE</name>
<evidence type="ECO:0000313" key="5">
    <source>
        <dbReference type="EMBL" id="EAT48908.1"/>
    </source>
</evidence>
<dbReference type="HOGENOM" id="CLU_1742049_0_0_1"/>